<dbReference type="AlphaFoldDB" id="A0A7J8BYE2"/>
<sequence length="128" mass="14099">MPRPLGSDETSLRCLRPSPFHQPASFRSLPTSPETLSQAGSIEELLSLCPFIWFSILVWSRSSSFPTLAPNLTLPNRHSLLLAGSPHQHAVLPPQPPCAPLGAPQRAPYPLRCPRTLTLKKCFRSVHS</sequence>
<gene>
    <name evidence="1" type="ORF">HJG59_010034</name>
</gene>
<dbReference type="EMBL" id="JACASF010000022">
    <property type="protein sequence ID" value="KAF6403617.1"/>
    <property type="molecule type" value="Genomic_DNA"/>
</dbReference>
<name>A0A7J8BYE2_MOLMO</name>
<evidence type="ECO:0000313" key="2">
    <source>
        <dbReference type="Proteomes" id="UP000550707"/>
    </source>
</evidence>
<dbReference type="InParanoid" id="A0A7J8BYE2"/>
<accession>A0A7J8BYE2</accession>
<keyword evidence="2" id="KW-1185">Reference proteome</keyword>
<proteinExistence type="predicted"/>
<comment type="caution">
    <text evidence="1">The sequence shown here is derived from an EMBL/GenBank/DDBJ whole genome shotgun (WGS) entry which is preliminary data.</text>
</comment>
<reference evidence="1 2" key="1">
    <citation type="journal article" date="2020" name="Nature">
        <title>Six reference-quality genomes reveal evolution of bat adaptations.</title>
        <authorList>
            <person name="Jebb D."/>
            <person name="Huang Z."/>
            <person name="Pippel M."/>
            <person name="Hughes G.M."/>
            <person name="Lavrichenko K."/>
            <person name="Devanna P."/>
            <person name="Winkler S."/>
            <person name="Jermiin L.S."/>
            <person name="Skirmuntt E.C."/>
            <person name="Katzourakis A."/>
            <person name="Burkitt-Gray L."/>
            <person name="Ray D.A."/>
            <person name="Sullivan K.A.M."/>
            <person name="Roscito J.G."/>
            <person name="Kirilenko B.M."/>
            <person name="Davalos L.M."/>
            <person name="Corthals A.P."/>
            <person name="Power M.L."/>
            <person name="Jones G."/>
            <person name="Ransome R.D."/>
            <person name="Dechmann D.K.N."/>
            <person name="Locatelli A.G."/>
            <person name="Puechmaille S.J."/>
            <person name="Fedrigo O."/>
            <person name="Jarvis E.D."/>
            <person name="Hiller M."/>
            <person name="Vernes S.C."/>
            <person name="Myers E.W."/>
            <person name="Teeling E.C."/>
        </authorList>
    </citation>
    <scope>NUCLEOTIDE SEQUENCE [LARGE SCALE GENOMIC DNA]</scope>
    <source>
        <strain evidence="1">MMolMol1</strain>
        <tissue evidence="1">Muscle</tissue>
    </source>
</reference>
<organism evidence="1 2">
    <name type="scientific">Molossus molossus</name>
    <name type="common">Pallas' mastiff bat</name>
    <name type="synonym">Vespertilio molossus</name>
    <dbReference type="NCBI Taxonomy" id="27622"/>
    <lineage>
        <taxon>Eukaryota</taxon>
        <taxon>Metazoa</taxon>
        <taxon>Chordata</taxon>
        <taxon>Craniata</taxon>
        <taxon>Vertebrata</taxon>
        <taxon>Euteleostomi</taxon>
        <taxon>Mammalia</taxon>
        <taxon>Eutheria</taxon>
        <taxon>Laurasiatheria</taxon>
        <taxon>Chiroptera</taxon>
        <taxon>Yangochiroptera</taxon>
        <taxon>Molossidae</taxon>
        <taxon>Molossus</taxon>
    </lineage>
</organism>
<protein>
    <submittedName>
        <fullName evidence="1">Uncharacterized protein</fullName>
    </submittedName>
</protein>
<evidence type="ECO:0000313" key="1">
    <source>
        <dbReference type="EMBL" id="KAF6403617.1"/>
    </source>
</evidence>
<dbReference type="Proteomes" id="UP000550707">
    <property type="component" value="Unassembled WGS sequence"/>
</dbReference>